<feature type="compositionally biased region" description="Gly residues" evidence="1">
    <location>
        <begin position="1"/>
        <end position="20"/>
    </location>
</feature>
<evidence type="ECO:0000313" key="3">
    <source>
        <dbReference type="EMBL" id="SPQ96184.1"/>
    </source>
</evidence>
<evidence type="ECO:0000313" key="2">
    <source>
        <dbReference type="EMBL" id="CEO95364.1"/>
    </source>
</evidence>
<protein>
    <submittedName>
        <fullName evidence="2">Uncharacterized protein</fullName>
    </submittedName>
</protein>
<dbReference type="EMBL" id="CDSF01000013">
    <property type="protein sequence ID" value="CEO95364.1"/>
    <property type="molecule type" value="Genomic_DNA"/>
</dbReference>
<keyword evidence="3" id="KW-0496">Mitochondrion</keyword>
<evidence type="ECO:0000313" key="4">
    <source>
        <dbReference type="Proteomes" id="UP000039324"/>
    </source>
</evidence>
<feature type="region of interest" description="Disordered" evidence="1">
    <location>
        <begin position="1"/>
        <end position="22"/>
    </location>
</feature>
<reference evidence="3 5" key="2">
    <citation type="submission" date="2018-03" db="EMBL/GenBank/DDBJ databases">
        <authorList>
            <person name="Fogelqvist J."/>
        </authorList>
    </citation>
    <scope>NUCLEOTIDE SEQUENCE [LARGE SCALE GENOMIC DNA]</scope>
</reference>
<evidence type="ECO:0000313" key="5">
    <source>
        <dbReference type="Proteomes" id="UP000290189"/>
    </source>
</evidence>
<feature type="region of interest" description="Disordered" evidence="1">
    <location>
        <begin position="76"/>
        <end position="102"/>
    </location>
</feature>
<dbReference type="Proteomes" id="UP000290189">
    <property type="component" value="Unassembled WGS sequence"/>
</dbReference>
<reference evidence="2 4" key="1">
    <citation type="submission" date="2015-02" db="EMBL/GenBank/DDBJ databases">
        <authorList>
            <person name="Chooi Y.-H."/>
        </authorList>
    </citation>
    <scope>NUCLEOTIDE SEQUENCE [LARGE SCALE GENOMIC DNA]</scope>
    <source>
        <strain evidence="2">E3</strain>
    </source>
</reference>
<keyword evidence="4" id="KW-1185">Reference proteome</keyword>
<proteinExistence type="predicted"/>
<geneLocation type="mitochondrion" evidence="3"/>
<name>A0A0G4IJL8_PLABS</name>
<sequence>MTTENGGDGAGAQVGGGDGPGAQTIRVKAEDIVKIQSTLDVILERLAAVDAGRADTDATVAALGLDLEEIKEVVRNRAAAPPERGNQAGGAREDGSAGVAAEPGTRALLRGAVCVPRGSSIGDDEDDIGGRYGRGGRCEGYETDDRRQLPTKISLKECLCNPWKSKEEVKTWLNRAIATVRRLRASRDDIQDYVISKLMEPQLRAHVVASARLLPDAPFVDVLIDARDKLLGTMQTRTRVRSWKSAARALKQADNESLSDFLVVSKLMEPQLRAHGMASARLLPDAPFIDVLIDAGDKLLGTCMQTRTRRSWKSAARALNQAENESLTDFLPKLETVINEFVENDPENADDEEIFDIYLAAITADVKATLETEHNLWAHLDVRETYLDKVRYLRECLYAQRAKEDAQSKKRMLVVAVSRPPVCSTCNSRDHS</sequence>
<dbReference type="Proteomes" id="UP000039324">
    <property type="component" value="Unassembled WGS sequence"/>
</dbReference>
<accession>A0A0G4IJL8</accession>
<dbReference type="EMBL" id="OVEO01000005">
    <property type="protein sequence ID" value="SPQ96184.1"/>
    <property type="molecule type" value="Genomic_DNA"/>
</dbReference>
<organism evidence="2 4">
    <name type="scientific">Plasmodiophora brassicae</name>
    <name type="common">Clubroot disease agent</name>
    <dbReference type="NCBI Taxonomy" id="37360"/>
    <lineage>
        <taxon>Eukaryota</taxon>
        <taxon>Sar</taxon>
        <taxon>Rhizaria</taxon>
        <taxon>Endomyxa</taxon>
        <taxon>Phytomyxea</taxon>
        <taxon>Plasmodiophorida</taxon>
        <taxon>Plasmodiophoridae</taxon>
        <taxon>Plasmodiophora</taxon>
    </lineage>
</organism>
<evidence type="ECO:0000256" key="1">
    <source>
        <dbReference type="SAM" id="MobiDB-lite"/>
    </source>
</evidence>
<dbReference type="AlphaFoldDB" id="A0A0G4IJL8"/>
<gene>
    <name evidence="2" type="ORF">PBRA_004130</name>
    <name evidence="3" type="ORF">PLBR_LOCUS3399</name>
</gene>